<name>A0A6A3NMU9_9STRA</name>
<gene>
    <name evidence="2" type="ORF">PR001_g5209</name>
    <name evidence="1" type="ORF">PR002_g5676</name>
</gene>
<dbReference type="Proteomes" id="UP000435112">
    <property type="component" value="Unassembled WGS sequence"/>
</dbReference>
<dbReference type="AlphaFoldDB" id="A0A6A3NMU9"/>
<protein>
    <submittedName>
        <fullName evidence="2">Uncharacterized protein</fullName>
    </submittedName>
</protein>
<dbReference type="Proteomes" id="UP000429607">
    <property type="component" value="Unassembled WGS sequence"/>
</dbReference>
<evidence type="ECO:0000313" key="2">
    <source>
        <dbReference type="EMBL" id="KAE9044824.1"/>
    </source>
</evidence>
<dbReference type="EMBL" id="QXFV01000229">
    <property type="protein sequence ID" value="KAE9044824.1"/>
    <property type="molecule type" value="Genomic_DNA"/>
</dbReference>
<dbReference type="OrthoDB" id="10321893at2759"/>
<evidence type="ECO:0000313" key="1">
    <source>
        <dbReference type="EMBL" id="KAE9039112.1"/>
    </source>
</evidence>
<comment type="caution">
    <text evidence="2">The sequence shown here is derived from an EMBL/GenBank/DDBJ whole genome shotgun (WGS) entry which is preliminary data.</text>
</comment>
<sequence length="96" mass="10018">MSTSAELSAARCLALVSFGLAVSVTVTAPGSIACIALQAMLKLEVADIDDSPAALGLTELTSFRCYDDQPQWSIRSGSVSASCSSWLDHRQSLGPL</sequence>
<dbReference type="EMBL" id="QXFU01000244">
    <property type="protein sequence ID" value="KAE9039112.1"/>
    <property type="molecule type" value="Genomic_DNA"/>
</dbReference>
<organism evidence="2 3">
    <name type="scientific">Phytophthora rubi</name>
    <dbReference type="NCBI Taxonomy" id="129364"/>
    <lineage>
        <taxon>Eukaryota</taxon>
        <taxon>Sar</taxon>
        <taxon>Stramenopiles</taxon>
        <taxon>Oomycota</taxon>
        <taxon>Peronosporomycetes</taxon>
        <taxon>Peronosporales</taxon>
        <taxon>Peronosporaceae</taxon>
        <taxon>Phytophthora</taxon>
    </lineage>
</organism>
<evidence type="ECO:0000313" key="4">
    <source>
        <dbReference type="Proteomes" id="UP000435112"/>
    </source>
</evidence>
<accession>A0A6A3NMU9</accession>
<proteinExistence type="predicted"/>
<evidence type="ECO:0000313" key="3">
    <source>
        <dbReference type="Proteomes" id="UP000429607"/>
    </source>
</evidence>
<reference evidence="3 4" key="1">
    <citation type="submission" date="2018-09" db="EMBL/GenBank/DDBJ databases">
        <title>Genomic investigation of the strawberry pathogen Phytophthora fragariae indicates pathogenicity is determined by transcriptional variation in three key races.</title>
        <authorList>
            <person name="Adams T.M."/>
            <person name="Armitage A.D."/>
            <person name="Sobczyk M.K."/>
            <person name="Bates H.J."/>
            <person name="Dunwell J.M."/>
            <person name="Nellist C.F."/>
            <person name="Harrison R.J."/>
        </authorList>
    </citation>
    <scope>NUCLEOTIDE SEQUENCE [LARGE SCALE GENOMIC DNA]</scope>
    <source>
        <strain evidence="2 3">SCRP249</strain>
        <strain evidence="1 4">SCRP324</strain>
    </source>
</reference>